<reference evidence="1" key="1">
    <citation type="submission" date="2021-05" db="EMBL/GenBank/DDBJ databases">
        <authorList>
            <person name="Pan Q."/>
            <person name="Jouanno E."/>
            <person name="Zahm M."/>
            <person name="Klopp C."/>
            <person name="Cabau C."/>
            <person name="Louis A."/>
            <person name="Berthelot C."/>
            <person name="Parey E."/>
            <person name="Roest Crollius H."/>
            <person name="Montfort J."/>
            <person name="Robinson-Rechavi M."/>
            <person name="Bouchez O."/>
            <person name="Lampietro C."/>
            <person name="Lopez Roques C."/>
            <person name="Donnadieu C."/>
            <person name="Postlethwait J."/>
            <person name="Bobe J."/>
            <person name="Dillon D."/>
            <person name="Chandos A."/>
            <person name="von Hippel F."/>
            <person name="Guiguen Y."/>
        </authorList>
    </citation>
    <scope>NUCLEOTIDE SEQUENCE</scope>
    <source>
        <strain evidence="1">YG-Jan2019</strain>
    </source>
</reference>
<gene>
    <name evidence="1" type="ORF">DPEC_G00038770</name>
</gene>
<protein>
    <submittedName>
        <fullName evidence="1">Uncharacterized protein</fullName>
    </submittedName>
</protein>
<keyword evidence="2" id="KW-1185">Reference proteome</keyword>
<dbReference type="Proteomes" id="UP001157502">
    <property type="component" value="Chromosome 3"/>
</dbReference>
<dbReference type="EMBL" id="CM055730">
    <property type="protein sequence ID" value="KAJ8014295.1"/>
    <property type="molecule type" value="Genomic_DNA"/>
</dbReference>
<sequence length="100" mass="11540">MTSPDEADLGAYLRMPWMEFLEKRETYRALRAAPQIMACTGDWPSETGKSLKLPLEVGLQLMVSRPPACDHVVELLNWFDEPDQIIVPPMQRLQRLTSRR</sequence>
<evidence type="ECO:0000313" key="1">
    <source>
        <dbReference type="EMBL" id="KAJ8014295.1"/>
    </source>
</evidence>
<accession>A0ACC2HEZ6</accession>
<organism evidence="1 2">
    <name type="scientific">Dallia pectoralis</name>
    <name type="common">Alaska blackfish</name>
    <dbReference type="NCBI Taxonomy" id="75939"/>
    <lineage>
        <taxon>Eukaryota</taxon>
        <taxon>Metazoa</taxon>
        <taxon>Chordata</taxon>
        <taxon>Craniata</taxon>
        <taxon>Vertebrata</taxon>
        <taxon>Euteleostomi</taxon>
        <taxon>Actinopterygii</taxon>
        <taxon>Neopterygii</taxon>
        <taxon>Teleostei</taxon>
        <taxon>Protacanthopterygii</taxon>
        <taxon>Esociformes</taxon>
        <taxon>Umbridae</taxon>
        <taxon>Dallia</taxon>
    </lineage>
</organism>
<proteinExistence type="predicted"/>
<evidence type="ECO:0000313" key="2">
    <source>
        <dbReference type="Proteomes" id="UP001157502"/>
    </source>
</evidence>
<comment type="caution">
    <text evidence="1">The sequence shown here is derived from an EMBL/GenBank/DDBJ whole genome shotgun (WGS) entry which is preliminary data.</text>
</comment>
<name>A0ACC2HEZ6_DALPE</name>